<evidence type="ECO:0000256" key="5">
    <source>
        <dbReference type="RuleBase" id="RU361120"/>
    </source>
</evidence>
<comment type="caution">
    <text evidence="8">The sequence shown here is derived from an EMBL/GenBank/DDBJ whole genome shotgun (WGS) entry which is preliminary data.</text>
</comment>
<dbReference type="InterPro" id="IPR013320">
    <property type="entry name" value="ConA-like_dom_sf"/>
</dbReference>
<keyword evidence="6" id="KW-0472">Membrane</keyword>
<keyword evidence="5" id="KW-0052">Apoplast</keyword>
<gene>
    <name evidence="8" type="ORF">KC19_7G100900</name>
</gene>
<keyword evidence="2 5" id="KW-0378">Hydrolase</keyword>
<proteinExistence type="inferred from homology"/>
<keyword evidence="9" id="KW-1185">Reference proteome</keyword>
<keyword evidence="1 5" id="KW-0808">Transferase</keyword>
<evidence type="ECO:0000313" key="9">
    <source>
        <dbReference type="Proteomes" id="UP000822688"/>
    </source>
</evidence>
<evidence type="ECO:0000256" key="6">
    <source>
        <dbReference type="SAM" id="Phobius"/>
    </source>
</evidence>
<comment type="subcellular location">
    <subcellularLocation>
        <location evidence="5">Secreted</location>
        <location evidence="5">Cell wall</location>
    </subcellularLocation>
    <subcellularLocation>
        <location evidence="5">Secreted</location>
        <location evidence="5">Extracellular space</location>
        <location evidence="5">Apoplast</location>
    </subcellularLocation>
</comment>
<organism evidence="8 9">
    <name type="scientific">Ceratodon purpureus</name>
    <name type="common">Fire moss</name>
    <name type="synonym">Dicranum purpureum</name>
    <dbReference type="NCBI Taxonomy" id="3225"/>
    <lineage>
        <taxon>Eukaryota</taxon>
        <taxon>Viridiplantae</taxon>
        <taxon>Streptophyta</taxon>
        <taxon>Embryophyta</taxon>
        <taxon>Bryophyta</taxon>
        <taxon>Bryophytina</taxon>
        <taxon>Bryopsida</taxon>
        <taxon>Dicranidae</taxon>
        <taxon>Pseudoditrichales</taxon>
        <taxon>Ditrichaceae</taxon>
        <taxon>Ceratodon</taxon>
    </lineage>
</organism>
<dbReference type="PROSITE" id="PS01034">
    <property type="entry name" value="GH16_1"/>
    <property type="match status" value="1"/>
</dbReference>
<dbReference type="SUPFAM" id="SSF49899">
    <property type="entry name" value="Concanavalin A-like lectins/glucanases"/>
    <property type="match status" value="1"/>
</dbReference>
<keyword evidence="3" id="KW-0325">Glycoprotein</keyword>
<comment type="PTM">
    <text evidence="5">Contains at least one intrachain disulfide bond essential for its enzymatic activity.</text>
</comment>
<evidence type="ECO:0000256" key="3">
    <source>
        <dbReference type="ARBA" id="ARBA00023180"/>
    </source>
</evidence>
<feature type="domain" description="GH16" evidence="7">
    <location>
        <begin position="59"/>
        <end position="277"/>
    </location>
</feature>
<dbReference type="Gene3D" id="2.60.120.200">
    <property type="match status" value="1"/>
</dbReference>
<evidence type="ECO:0000256" key="1">
    <source>
        <dbReference type="ARBA" id="ARBA00022679"/>
    </source>
</evidence>
<keyword evidence="5" id="KW-0961">Cell wall biogenesis/degradation</keyword>
<reference evidence="8" key="1">
    <citation type="submission" date="2020-06" db="EMBL/GenBank/DDBJ databases">
        <title>WGS assembly of Ceratodon purpureus strain R40.</title>
        <authorList>
            <person name="Carey S.B."/>
            <person name="Jenkins J."/>
            <person name="Shu S."/>
            <person name="Lovell J.T."/>
            <person name="Sreedasyam A."/>
            <person name="Maumus F."/>
            <person name="Tiley G.P."/>
            <person name="Fernandez-Pozo N."/>
            <person name="Barry K."/>
            <person name="Chen C."/>
            <person name="Wang M."/>
            <person name="Lipzen A."/>
            <person name="Daum C."/>
            <person name="Saski C.A."/>
            <person name="Payton A.C."/>
            <person name="Mcbreen J.C."/>
            <person name="Conrad R.E."/>
            <person name="Kollar L.M."/>
            <person name="Olsson S."/>
            <person name="Huttunen S."/>
            <person name="Landis J.B."/>
            <person name="Wickett N.J."/>
            <person name="Johnson M.G."/>
            <person name="Rensing S.A."/>
            <person name="Grimwood J."/>
            <person name="Schmutz J."/>
            <person name="Mcdaniel S.F."/>
        </authorList>
    </citation>
    <scope>NUCLEOTIDE SEQUENCE</scope>
    <source>
        <strain evidence="8">R40</strain>
    </source>
</reference>
<dbReference type="PANTHER" id="PTHR31062">
    <property type="entry name" value="XYLOGLUCAN ENDOTRANSGLUCOSYLASE/HYDROLASE PROTEIN 8-RELATED"/>
    <property type="match status" value="1"/>
</dbReference>
<dbReference type="GO" id="GO:0004553">
    <property type="term" value="F:hydrolase activity, hydrolyzing O-glycosyl compounds"/>
    <property type="evidence" value="ECO:0007669"/>
    <property type="project" value="InterPro"/>
</dbReference>
<accession>A0A8T0H6K4</accession>
<evidence type="ECO:0000313" key="8">
    <source>
        <dbReference type="EMBL" id="KAG0566973.1"/>
    </source>
</evidence>
<dbReference type="Pfam" id="PF00722">
    <property type="entry name" value="Glyco_hydro_16"/>
    <property type="match status" value="1"/>
</dbReference>
<dbReference type="GO" id="GO:0016762">
    <property type="term" value="F:xyloglucan:xyloglucosyl transferase activity"/>
    <property type="evidence" value="ECO:0007669"/>
    <property type="project" value="UniProtKB-EC"/>
</dbReference>
<keyword evidence="5" id="KW-0134">Cell wall</keyword>
<protein>
    <recommendedName>
        <fullName evidence="5">Xyloglucan endotransglucosylase/hydrolase</fullName>
        <ecNumber evidence="5">2.4.1.207</ecNumber>
    </recommendedName>
</protein>
<comment type="function">
    <text evidence="5">Catalyzes xyloglucan endohydrolysis (XEH) and/or endotransglycosylation (XET). Cleaves and religates xyloglucan polymers, an essential constituent of the primary cell wall, and thereby participates in cell wall construction of growing tissues.</text>
</comment>
<keyword evidence="6" id="KW-1133">Transmembrane helix</keyword>
<dbReference type="AlphaFoldDB" id="A0A8T0H6K4"/>
<feature type="transmembrane region" description="Helical" evidence="6">
    <location>
        <begin position="12"/>
        <end position="31"/>
    </location>
</feature>
<keyword evidence="5" id="KW-0964">Secreted</keyword>
<dbReference type="PROSITE" id="PS51762">
    <property type="entry name" value="GH16_2"/>
    <property type="match status" value="1"/>
</dbReference>
<evidence type="ECO:0000256" key="4">
    <source>
        <dbReference type="ARBA" id="ARBA00023295"/>
    </source>
</evidence>
<dbReference type="InterPro" id="IPR000757">
    <property type="entry name" value="Beta-glucanase-like"/>
</dbReference>
<sequence length="360" mass="40907">MASPVTIHTAFVITNLLFLILACHFSLFLAFDASPDHDHSQCKVDGEILQYGIELPTCMIPKRAPNPPSSDNALVPWDRNYVNLYTPVPNGGLVVRSDGMHADLRITSVNQSFGHFQSKYRFVFGYFSMNLKLIPKQSAGVIATYYFSSPETKPKESDRHDEVDFEFLGNTSGNPITLQTNVYLNGVGNREQHHYLSFDPTAAFHKYSLLWNQHLIIWFVDDKVIRVFHNKTQEVGVPFPVNRPMAVQCSIWDGSDWATQGGRVKLNYTYAPFVAQYEGFGGVDGCQACPATPSTACDTADLSPCSDAKKYWFLEQQELTAKQIKQLQKHQKKYIVYDYCTDAKRFPEGMPEECRYNKFY</sequence>
<evidence type="ECO:0000256" key="2">
    <source>
        <dbReference type="ARBA" id="ARBA00022801"/>
    </source>
</evidence>
<dbReference type="Proteomes" id="UP000822688">
    <property type="component" value="Chromosome 7"/>
</dbReference>
<dbReference type="InterPro" id="IPR010713">
    <property type="entry name" value="XET_C"/>
</dbReference>
<dbReference type="Pfam" id="PF06955">
    <property type="entry name" value="XET_C"/>
    <property type="match status" value="1"/>
</dbReference>
<dbReference type="GO" id="GO:0044042">
    <property type="term" value="P:glucan metabolic process"/>
    <property type="evidence" value="ECO:0007669"/>
    <property type="project" value="InterPro"/>
</dbReference>
<dbReference type="InterPro" id="IPR008263">
    <property type="entry name" value="GH16_AS"/>
</dbReference>
<comment type="similarity">
    <text evidence="5">Belongs to the glycosyl hydrolase 16 family.</text>
</comment>
<keyword evidence="6" id="KW-0812">Transmembrane</keyword>
<dbReference type="EMBL" id="CM026428">
    <property type="protein sequence ID" value="KAG0566973.1"/>
    <property type="molecule type" value="Genomic_DNA"/>
</dbReference>
<dbReference type="GO" id="GO:0048046">
    <property type="term" value="C:apoplast"/>
    <property type="evidence" value="ECO:0007669"/>
    <property type="project" value="UniProtKB-SubCell"/>
</dbReference>
<name>A0A8T0H6K4_CERPU</name>
<evidence type="ECO:0000259" key="7">
    <source>
        <dbReference type="PROSITE" id="PS51762"/>
    </source>
</evidence>
<keyword evidence="4 5" id="KW-0326">Glycosidase</keyword>
<dbReference type="EC" id="2.4.1.207" evidence="5"/>
<dbReference type="InterPro" id="IPR044791">
    <property type="entry name" value="Beta-glucanase/XTH"/>
</dbReference>
<dbReference type="GO" id="GO:0071555">
    <property type="term" value="P:cell wall organization"/>
    <property type="evidence" value="ECO:0007669"/>
    <property type="project" value="UniProtKB-KW"/>
</dbReference>